<evidence type="ECO:0000313" key="1">
    <source>
        <dbReference type="EMBL" id="CAG8655824.1"/>
    </source>
</evidence>
<protein>
    <submittedName>
        <fullName evidence="1">2873_t:CDS:1</fullName>
    </submittedName>
</protein>
<organism evidence="1 2">
    <name type="scientific">Cetraspora pellucida</name>
    <dbReference type="NCBI Taxonomy" id="1433469"/>
    <lineage>
        <taxon>Eukaryota</taxon>
        <taxon>Fungi</taxon>
        <taxon>Fungi incertae sedis</taxon>
        <taxon>Mucoromycota</taxon>
        <taxon>Glomeromycotina</taxon>
        <taxon>Glomeromycetes</taxon>
        <taxon>Diversisporales</taxon>
        <taxon>Gigasporaceae</taxon>
        <taxon>Cetraspora</taxon>
    </lineage>
</organism>
<proteinExistence type="predicted"/>
<dbReference type="EMBL" id="CAJVPW010014704">
    <property type="protein sequence ID" value="CAG8655824.1"/>
    <property type="molecule type" value="Genomic_DNA"/>
</dbReference>
<dbReference type="Proteomes" id="UP000789366">
    <property type="component" value="Unassembled WGS sequence"/>
</dbReference>
<evidence type="ECO:0000313" key="2">
    <source>
        <dbReference type="Proteomes" id="UP000789366"/>
    </source>
</evidence>
<sequence>IITTYPVYPSKSTKMMSKNASTFIILFMICMTFLGLTRALSGTGSVAYADFNNLPKKRSLTVNGRFTWEETSGNVTRVNGNCMSGFNDPDIKDYTFYLEDKHGEIIYDLSENIHKCVKVVSPGIKPYQEDFKNGIMNPANIINLGFVIRYKGEKIGYGLVKRA</sequence>
<accession>A0ACA9NHB7</accession>
<keyword evidence="2" id="KW-1185">Reference proteome</keyword>
<gene>
    <name evidence="1" type="ORF">SPELUC_LOCUS9081</name>
</gene>
<feature type="non-terminal residue" evidence="1">
    <location>
        <position position="1"/>
    </location>
</feature>
<reference evidence="1" key="1">
    <citation type="submission" date="2021-06" db="EMBL/GenBank/DDBJ databases">
        <authorList>
            <person name="Kallberg Y."/>
            <person name="Tangrot J."/>
            <person name="Rosling A."/>
        </authorList>
    </citation>
    <scope>NUCLEOTIDE SEQUENCE</scope>
    <source>
        <strain evidence="1">28 12/20/2015</strain>
    </source>
</reference>
<comment type="caution">
    <text evidence="1">The sequence shown here is derived from an EMBL/GenBank/DDBJ whole genome shotgun (WGS) entry which is preliminary data.</text>
</comment>
<name>A0ACA9NHB7_9GLOM</name>